<dbReference type="Pfam" id="PF13566">
    <property type="entry name" value="DUF4130"/>
    <property type="match status" value="1"/>
</dbReference>
<dbReference type="GO" id="GO:0006281">
    <property type="term" value="P:DNA repair"/>
    <property type="evidence" value="ECO:0007669"/>
    <property type="project" value="UniProtKB-KW"/>
</dbReference>
<dbReference type="GO" id="GO:0051539">
    <property type="term" value="F:4 iron, 4 sulfur cluster binding"/>
    <property type="evidence" value="ECO:0007669"/>
    <property type="project" value="UniProtKB-KW"/>
</dbReference>
<dbReference type="InterPro" id="IPR036895">
    <property type="entry name" value="Uracil-DNA_glycosylase-like_sf"/>
</dbReference>
<keyword evidence="7" id="KW-0408">Iron</keyword>
<dbReference type="NCBIfam" id="TIGR03914">
    <property type="entry name" value="UDG_fam_dom"/>
    <property type="match status" value="1"/>
</dbReference>
<evidence type="ECO:0000256" key="6">
    <source>
        <dbReference type="ARBA" id="ARBA00022801"/>
    </source>
</evidence>
<dbReference type="Gene3D" id="3.40.470.10">
    <property type="entry name" value="Uracil-DNA glycosylase-like domain"/>
    <property type="match status" value="1"/>
</dbReference>
<evidence type="ECO:0000256" key="7">
    <source>
        <dbReference type="ARBA" id="ARBA00023004"/>
    </source>
</evidence>
<dbReference type="PANTHER" id="PTHR33693:SF9">
    <property type="entry name" value="TYPE-4 URACIL-DNA GLYCOSYLASE"/>
    <property type="match status" value="1"/>
</dbReference>
<keyword evidence="5" id="KW-0227">DNA damage</keyword>
<evidence type="ECO:0000256" key="10">
    <source>
        <dbReference type="SAM" id="MobiDB-lite"/>
    </source>
</evidence>
<evidence type="ECO:0000256" key="3">
    <source>
        <dbReference type="ARBA" id="ARBA00022485"/>
    </source>
</evidence>
<evidence type="ECO:0000313" key="13">
    <source>
        <dbReference type="Proteomes" id="UP000643405"/>
    </source>
</evidence>
<dbReference type="Proteomes" id="UP000643405">
    <property type="component" value="Unassembled WGS sequence"/>
</dbReference>
<dbReference type="InterPro" id="IPR023875">
    <property type="entry name" value="DNA_repair_put"/>
</dbReference>
<dbReference type="SMART" id="SM00986">
    <property type="entry name" value="UDG"/>
    <property type="match status" value="1"/>
</dbReference>
<proteinExistence type="inferred from homology"/>
<keyword evidence="6" id="KW-0378">Hydrolase</keyword>
<dbReference type="SUPFAM" id="SSF52141">
    <property type="entry name" value="Uracil-DNA glycosylase-like"/>
    <property type="match status" value="1"/>
</dbReference>
<dbReference type="Pfam" id="PF03167">
    <property type="entry name" value="UDG"/>
    <property type="match status" value="1"/>
</dbReference>
<evidence type="ECO:0000256" key="4">
    <source>
        <dbReference type="ARBA" id="ARBA00022723"/>
    </source>
</evidence>
<keyword evidence="8" id="KW-0411">Iron-sulfur</keyword>
<accession>A0A8J6PQL0</accession>
<dbReference type="PANTHER" id="PTHR33693">
    <property type="entry name" value="TYPE-5 URACIL-DNA GLYCOSYLASE"/>
    <property type="match status" value="1"/>
</dbReference>
<dbReference type="CDD" id="cd10030">
    <property type="entry name" value="UDG-F4_TTUDGA_SPO1dp_like"/>
    <property type="match status" value="1"/>
</dbReference>
<comment type="similarity">
    <text evidence="1">Belongs to the uracil-DNA glycosylase (UDG) superfamily. Type 4 (UDGa) family.</text>
</comment>
<evidence type="ECO:0000313" key="12">
    <source>
        <dbReference type="EMBL" id="MBD0413219.1"/>
    </source>
</evidence>
<keyword evidence="13" id="KW-1185">Reference proteome</keyword>
<dbReference type="InterPro" id="IPR005273">
    <property type="entry name" value="Ura-DNA_glyco_family4"/>
</dbReference>
<sequence length="480" mass="54113">MLRIRLADETDFEGWRDAARRLLTRGVPPSDVVWTVGEDAGDLFTHAVPQDDTPKDTGEPVSVPRGFVDLAKQVVLHNDPQRFSWLYAMLWRLRKEPRLLTVSVDPDVVRLEAMAKSIRRDIHKMRAFVRFRKTAIDDREWYVAWFEPEHHIVAANAPFFKRRFTTMNWSILTPSMSAHWDGEDLAFSPGASRTEAPADDALEDLWRDYYASIFNPARLKVDMMRSEMPVKYWRNLPEATLIRSLIEDAQRRTDTMVATGPKDANERPQKLSASKPAAKPEGGTIAALREEASHCRACPLWAPATQTVFGEGRPEASIMFVGEQPGDTEDLEGRPFVGPAGRMFDRALEDAGIERTRAYVTNAVKHFKFVPRGKKRIHQKPAMPEIRACRPWLEREIEVVQPDLIVALGATAAQSLFGKAMAIGENRGRLLDAGQGGPPVLITVHPSYLLRLPDADAKEAEYKKFVDDLVVSRRALDKAA</sequence>
<keyword evidence="9" id="KW-0234">DNA repair</keyword>
<dbReference type="GO" id="GO:0046872">
    <property type="term" value="F:metal ion binding"/>
    <property type="evidence" value="ECO:0007669"/>
    <property type="project" value="UniProtKB-KW"/>
</dbReference>
<gene>
    <name evidence="12" type="ORF">ICI42_00930</name>
</gene>
<dbReference type="GO" id="GO:0097506">
    <property type="term" value="F:deaminated base DNA N-glycosylase activity"/>
    <property type="evidence" value="ECO:0007669"/>
    <property type="project" value="UniProtKB-ARBA"/>
</dbReference>
<evidence type="ECO:0000256" key="5">
    <source>
        <dbReference type="ARBA" id="ARBA00022763"/>
    </source>
</evidence>
<feature type="domain" description="Uracil-DNA glycosylase-like" evidence="11">
    <location>
        <begin position="309"/>
        <end position="470"/>
    </location>
</feature>
<evidence type="ECO:0000256" key="2">
    <source>
        <dbReference type="ARBA" id="ARBA00019403"/>
    </source>
</evidence>
<keyword evidence="4" id="KW-0479">Metal-binding</keyword>
<dbReference type="RefSeq" id="WP_188163662.1">
    <property type="nucleotide sequence ID" value="NZ_JACVVX010000001.1"/>
</dbReference>
<dbReference type="InterPro" id="IPR025404">
    <property type="entry name" value="DUF4130"/>
</dbReference>
<keyword evidence="3" id="KW-0004">4Fe-4S</keyword>
<dbReference type="InterPro" id="IPR005122">
    <property type="entry name" value="Uracil-DNA_glycosylase-like"/>
</dbReference>
<reference evidence="12" key="1">
    <citation type="submission" date="2020-09" db="EMBL/GenBank/DDBJ databases">
        <title>Genome seq and assembly of Tianweitania sp.</title>
        <authorList>
            <person name="Chhetri G."/>
        </authorList>
    </citation>
    <scope>NUCLEOTIDE SEQUENCE</scope>
    <source>
        <strain evidence="12">Rool2</strain>
    </source>
</reference>
<dbReference type="NCBIfam" id="TIGR00758">
    <property type="entry name" value="UDG_fam4"/>
    <property type="match status" value="1"/>
</dbReference>
<comment type="caution">
    <text evidence="12">The sequence shown here is derived from an EMBL/GenBank/DDBJ whole genome shotgun (WGS) entry which is preliminary data.</text>
</comment>
<evidence type="ECO:0000256" key="8">
    <source>
        <dbReference type="ARBA" id="ARBA00023014"/>
    </source>
</evidence>
<evidence type="ECO:0000256" key="1">
    <source>
        <dbReference type="ARBA" id="ARBA00006521"/>
    </source>
</evidence>
<name>A0A8J6PQL0_9HYPH</name>
<evidence type="ECO:0000256" key="9">
    <source>
        <dbReference type="ARBA" id="ARBA00023204"/>
    </source>
</evidence>
<dbReference type="AlphaFoldDB" id="A0A8J6PQL0"/>
<evidence type="ECO:0000259" key="11">
    <source>
        <dbReference type="SMART" id="SM00986"/>
    </source>
</evidence>
<dbReference type="EMBL" id="JACVVX010000001">
    <property type="protein sequence ID" value="MBD0413219.1"/>
    <property type="molecule type" value="Genomic_DNA"/>
</dbReference>
<dbReference type="SMART" id="SM00987">
    <property type="entry name" value="UreE_C"/>
    <property type="match status" value="1"/>
</dbReference>
<dbReference type="InterPro" id="IPR051536">
    <property type="entry name" value="UDG_Type-4/5"/>
</dbReference>
<organism evidence="12 13">
    <name type="scientific">Oryzicola mucosus</name>
    <dbReference type="NCBI Taxonomy" id="2767425"/>
    <lineage>
        <taxon>Bacteria</taxon>
        <taxon>Pseudomonadati</taxon>
        <taxon>Pseudomonadota</taxon>
        <taxon>Alphaproteobacteria</taxon>
        <taxon>Hyphomicrobiales</taxon>
        <taxon>Phyllobacteriaceae</taxon>
        <taxon>Oryzicola</taxon>
    </lineage>
</organism>
<protein>
    <recommendedName>
        <fullName evidence="2">Type-4 uracil-DNA glycosylase</fullName>
    </recommendedName>
</protein>
<dbReference type="NCBIfam" id="TIGR03915">
    <property type="entry name" value="SAM_7_link_chp"/>
    <property type="match status" value="1"/>
</dbReference>
<feature type="region of interest" description="Disordered" evidence="10">
    <location>
        <begin position="258"/>
        <end position="281"/>
    </location>
</feature>